<reference evidence="3" key="1">
    <citation type="journal article" date="2023" name="Mol. Phylogenet. Evol.">
        <title>Genome-scale phylogeny and comparative genomics of the fungal order Sordariales.</title>
        <authorList>
            <person name="Hensen N."/>
            <person name="Bonometti L."/>
            <person name="Westerberg I."/>
            <person name="Brannstrom I.O."/>
            <person name="Guillou S."/>
            <person name="Cros-Aarteil S."/>
            <person name="Calhoun S."/>
            <person name="Haridas S."/>
            <person name="Kuo A."/>
            <person name="Mondo S."/>
            <person name="Pangilinan J."/>
            <person name="Riley R."/>
            <person name="LaButti K."/>
            <person name="Andreopoulos B."/>
            <person name="Lipzen A."/>
            <person name="Chen C."/>
            <person name="Yan M."/>
            <person name="Daum C."/>
            <person name="Ng V."/>
            <person name="Clum A."/>
            <person name="Steindorff A."/>
            <person name="Ohm R.A."/>
            <person name="Martin F."/>
            <person name="Silar P."/>
            <person name="Natvig D.O."/>
            <person name="Lalanne C."/>
            <person name="Gautier V."/>
            <person name="Ament-Velasquez S.L."/>
            <person name="Kruys A."/>
            <person name="Hutchinson M.I."/>
            <person name="Powell A.J."/>
            <person name="Barry K."/>
            <person name="Miller A.N."/>
            <person name="Grigoriev I.V."/>
            <person name="Debuchy R."/>
            <person name="Gladieux P."/>
            <person name="Hiltunen Thoren M."/>
            <person name="Johannesson H."/>
        </authorList>
    </citation>
    <scope>NUCLEOTIDE SEQUENCE</scope>
    <source>
        <strain evidence="3">CBS 990.96</strain>
    </source>
</reference>
<reference evidence="3" key="2">
    <citation type="submission" date="2023-05" db="EMBL/GenBank/DDBJ databases">
        <authorList>
            <consortium name="Lawrence Berkeley National Laboratory"/>
            <person name="Steindorff A."/>
            <person name="Hensen N."/>
            <person name="Bonometti L."/>
            <person name="Westerberg I."/>
            <person name="Brannstrom I.O."/>
            <person name="Guillou S."/>
            <person name="Cros-Aarteil S."/>
            <person name="Calhoun S."/>
            <person name="Haridas S."/>
            <person name="Kuo A."/>
            <person name="Mondo S."/>
            <person name="Pangilinan J."/>
            <person name="Riley R."/>
            <person name="Labutti K."/>
            <person name="Andreopoulos B."/>
            <person name="Lipzen A."/>
            <person name="Chen C."/>
            <person name="Yanf M."/>
            <person name="Daum C."/>
            <person name="Ng V."/>
            <person name="Clum A."/>
            <person name="Ohm R."/>
            <person name="Martin F."/>
            <person name="Silar P."/>
            <person name="Natvig D."/>
            <person name="Lalanne C."/>
            <person name="Gautier V."/>
            <person name="Ament-Velasquez S.L."/>
            <person name="Kruys A."/>
            <person name="Hutchinson M.I."/>
            <person name="Powell A.J."/>
            <person name="Barry K."/>
            <person name="Miller A.N."/>
            <person name="Grigoriev I.V."/>
            <person name="Debuchy R."/>
            <person name="Gladieux P."/>
            <person name="Thoren M.H."/>
            <person name="Johannesson H."/>
        </authorList>
    </citation>
    <scope>NUCLEOTIDE SEQUENCE</scope>
    <source>
        <strain evidence="3">CBS 990.96</strain>
    </source>
</reference>
<sequence>MRLLNSETLEMEEFYQRCKEEVTFQDFHSADREKKNGFKKILGCCQQAQRDRISWTWIDTCCIDKTSSAELSEAINSMYAWYRDSQVCYVFLEDVAFKFSWLESGRMGTAFEHAGWFEREKMSWASYRRTTRIEDEAYCLLGIFGVHMPLLYGEGNPAFRRLQEEIIKQTEDCSFLFWTTTADWQPREFHDSTPQPMLDFGWSMESESEKALKSAMRLAYSSKGLSEPLLLVASKSAVYLGGVTGQTAVII</sequence>
<feature type="domain" description="Heterokaryon incompatibility" evidence="1">
    <location>
        <begin position="44"/>
        <end position="95"/>
    </location>
</feature>
<evidence type="ECO:0008006" key="5">
    <source>
        <dbReference type="Google" id="ProtNLM"/>
    </source>
</evidence>
<comment type="caution">
    <text evidence="3">The sequence shown here is derived from an EMBL/GenBank/DDBJ whole genome shotgun (WGS) entry which is preliminary data.</text>
</comment>
<dbReference type="InterPro" id="IPR058525">
    <property type="entry name" value="DUF8212"/>
</dbReference>
<dbReference type="Pfam" id="PF06985">
    <property type="entry name" value="HET"/>
    <property type="match status" value="1"/>
</dbReference>
<evidence type="ECO:0000259" key="2">
    <source>
        <dbReference type="Pfam" id="PF26640"/>
    </source>
</evidence>
<organism evidence="3 4">
    <name type="scientific">Podospora fimiseda</name>
    <dbReference type="NCBI Taxonomy" id="252190"/>
    <lineage>
        <taxon>Eukaryota</taxon>
        <taxon>Fungi</taxon>
        <taxon>Dikarya</taxon>
        <taxon>Ascomycota</taxon>
        <taxon>Pezizomycotina</taxon>
        <taxon>Sordariomycetes</taxon>
        <taxon>Sordariomycetidae</taxon>
        <taxon>Sordariales</taxon>
        <taxon>Podosporaceae</taxon>
        <taxon>Podospora</taxon>
    </lineage>
</organism>
<dbReference type="PANTHER" id="PTHR10622:SF10">
    <property type="entry name" value="HET DOMAIN-CONTAINING PROTEIN"/>
    <property type="match status" value="1"/>
</dbReference>
<dbReference type="Proteomes" id="UP001301958">
    <property type="component" value="Unassembled WGS sequence"/>
</dbReference>
<dbReference type="PANTHER" id="PTHR10622">
    <property type="entry name" value="HET DOMAIN-CONTAINING PROTEIN"/>
    <property type="match status" value="1"/>
</dbReference>
<dbReference type="AlphaFoldDB" id="A0AAN7BJ06"/>
<dbReference type="InterPro" id="IPR010730">
    <property type="entry name" value="HET"/>
</dbReference>
<protein>
    <recommendedName>
        <fullName evidence="5">Heterokaryon incompatibility domain-containing protein</fullName>
    </recommendedName>
</protein>
<accession>A0AAN7BJ06</accession>
<evidence type="ECO:0000259" key="1">
    <source>
        <dbReference type="Pfam" id="PF06985"/>
    </source>
</evidence>
<feature type="domain" description="DUF8212" evidence="2">
    <location>
        <begin position="158"/>
        <end position="207"/>
    </location>
</feature>
<dbReference type="EMBL" id="MU865397">
    <property type="protein sequence ID" value="KAK4224295.1"/>
    <property type="molecule type" value="Genomic_DNA"/>
</dbReference>
<keyword evidence="4" id="KW-1185">Reference proteome</keyword>
<evidence type="ECO:0000313" key="4">
    <source>
        <dbReference type="Proteomes" id="UP001301958"/>
    </source>
</evidence>
<dbReference type="Pfam" id="PF26640">
    <property type="entry name" value="DUF8212"/>
    <property type="match status" value="1"/>
</dbReference>
<proteinExistence type="predicted"/>
<evidence type="ECO:0000313" key="3">
    <source>
        <dbReference type="EMBL" id="KAK4224295.1"/>
    </source>
</evidence>
<gene>
    <name evidence="3" type="ORF">QBC38DRAFT_511856</name>
</gene>
<name>A0AAN7BJ06_9PEZI</name>